<proteinExistence type="predicted"/>
<dbReference type="EMBL" id="GG745351">
    <property type="protein sequence ID" value="KNE67007.1"/>
    <property type="molecule type" value="Genomic_DNA"/>
</dbReference>
<sequence>MAARIGVTPFASVLKSLRFRTSTELDLVLRKVDFFWAKLRSFESMLPSQLLQCHLYLTEKLGLDAIHNYCLNAAGADFDPITQLRA</sequence>
<protein>
    <submittedName>
        <fullName evidence="1">Uncharacterized protein</fullName>
    </submittedName>
</protein>
<gene>
    <name evidence="1" type="ORF">AMAG_11474</name>
</gene>
<keyword evidence="2" id="KW-1185">Reference proteome</keyword>
<evidence type="ECO:0000313" key="2">
    <source>
        <dbReference type="Proteomes" id="UP000054350"/>
    </source>
</evidence>
<dbReference type="OrthoDB" id="167398at2759"/>
<reference evidence="2" key="2">
    <citation type="submission" date="2009-11" db="EMBL/GenBank/DDBJ databases">
        <title>The Genome Sequence of Allomyces macrogynus strain ATCC 38327.</title>
        <authorList>
            <consortium name="The Broad Institute Genome Sequencing Platform"/>
            <person name="Russ C."/>
            <person name="Cuomo C."/>
            <person name="Shea T."/>
            <person name="Young S.K."/>
            <person name="Zeng Q."/>
            <person name="Koehrsen M."/>
            <person name="Haas B."/>
            <person name="Borodovsky M."/>
            <person name="Guigo R."/>
            <person name="Alvarado L."/>
            <person name="Berlin A."/>
            <person name="Borenstein D."/>
            <person name="Chen Z."/>
            <person name="Engels R."/>
            <person name="Freedman E."/>
            <person name="Gellesch M."/>
            <person name="Goldberg J."/>
            <person name="Griggs A."/>
            <person name="Gujja S."/>
            <person name="Heiman D."/>
            <person name="Hepburn T."/>
            <person name="Howarth C."/>
            <person name="Jen D."/>
            <person name="Larson L."/>
            <person name="Lewis B."/>
            <person name="Mehta T."/>
            <person name="Park D."/>
            <person name="Pearson M."/>
            <person name="Roberts A."/>
            <person name="Saif S."/>
            <person name="Shenoy N."/>
            <person name="Sisk P."/>
            <person name="Stolte C."/>
            <person name="Sykes S."/>
            <person name="Walk T."/>
            <person name="White J."/>
            <person name="Yandava C."/>
            <person name="Burger G."/>
            <person name="Gray M.W."/>
            <person name="Holland P.W.H."/>
            <person name="King N."/>
            <person name="Lang F.B.F."/>
            <person name="Roger A.J."/>
            <person name="Ruiz-Trillo I."/>
            <person name="Lander E."/>
            <person name="Nusbaum C."/>
        </authorList>
    </citation>
    <scope>NUCLEOTIDE SEQUENCE [LARGE SCALE GENOMIC DNA]</scope>
    <source>
        <strain evidence="2">ATCC 38327</strain>
    </source>
</reference>
<dbReference type="InterPro" id="IPR039261">
    <property type="entry name" value="FNR_nucleotide-bd"/>
</dbReference>
<dbReference type="AlphaFoldDB" id="A0A0L0SWY4"/>
<organism evidence="1 2">
    <name type="scientific">Allomyces macrogynus (strain ATCC 38327)</name>
    <name type="common">Allomyces javanicus var. macrogynus</name>
    <dbReference type="NCBI Taxonomy" id="578462"/>
    <lineage>
        <taxon>Eukaryota</taxon>
        <taxon>Fungi</taxon>
        <taxon>Fungi incertae sedis</taxon>
        <taxon>Blastocladiomycota</taxon>
        <taxon>Blastocladiomycetes</taxon>
        <taxon>Blastocladiales</taxon>
        <taxon>Blastocladiaceae</taxon>
        <taxon>Allomyces</taxon>
    </lineage>
</organism>
<dbReference type="STRING" id="578462.A0A0L0SWY4"/>
<dbReference type="Gene3D" id="3.40.50.80">
    <property type="entry name" value="Nucleotide-binding domain of ferredoxin-NADP reductase (FNR) module"/>
    <property type="match status" value="1"/>
</dbReference>
<evidence type="ECO:0000313" key="1">
    <source>
        <dbReference type="EMBL" id="KNE67007.1"/>
    </source>
</evidence>
<accession>A0A0L0SWY4</accession>
<reference evidence="1 2" key="1">
    <citation type="submission" date="2009-11" db="EMBL/GenBank/DDBJ databases">
        <title>Annotation of Allomyces macrogynus ATCC 38327.</title>
        <authorList>
            <consortium name="The Broad Institute Genome Sequencing Platform"/>
            <person name="Russ C."/>
            <person name="Cuomo C."/>
            <person name="Burger G."/>
            <person name="Gray M.W."/>
            <person name="Holland P.W.H."/>
            <person name="King N."/>
            <person name="Lang F.B.F."/>
            <person name="Roger A.J."/>
            <person name="Ruiz-Trillo I."/>
            <person name="Young S.K."/>
            <person name="Zeng Q."/>
            <person name="Gargeya S."/>
            <person name="Fitzgerald M."/>
            <person name="Haas B."/>
            <person name="Abouelleil A."/>
            <person name="Alvarado L."/>
            <person name="Arachchi H.M."/>
            <person name="Berlin A."/>
            <person name="Chapman S.B."/>
            <person name="Gearin G."/>
            <person name="Goldberg J."/>
            <person name="Griggs A."/>
            <person name="Gujja S."/>
            <person name="Hansen M."/>
            <person name="Heiman D."/>
            <person name="Howarth C."/>
            <person name="Larimer J."/>
            <person name="Lui A."/>
            <person name="MacDonald P.J.P."/>
            <person name="McCowen C."/>
            <person name="Montmayeur A."/>
            <person name="Murphy C."/>
            <person name="Neiman D."/>
            <person name="Pearson M."/>
            <person name="Priest M."/>
            <person name="Roberts A."/>
            <person name="Saif S."/>
            <person name="Shea T."/>
            <person name="Sisk P."/>
            <person name="Stolte C."/>
            <person name="Sykes S."/>
            <person name="Wortman J."/>
            <person name="Nusbaum C."/>
            <person name="Birren B."/>
        </authorList>
    </citation>
    <scope>NUCLEOTIDE SEQUENCE [LARGE SCALE GENOMIC DNA]</scope>
    <source>
        <strain evidence="1 2">ATCC 38327</strain>
    </source>
</reference>
<name>A0A0L0SWY4_ALLM3</name>
<dbReference type="VEuPathDB" id="FungiDB:AMAG_11474"/>
<dbReference type="Proteomes" id="UP000054350">
    <property type="component" value="Unassembled WGS sequence"/>
</dbReference>